<keyword evidence="3" id="KW-1185">Reference proteome</keyword>
<dbReference type="SUPFAM" id="SSF53300">
    <property type="entry name" value="vWA-like"/>
    <property type="match status" value="1"/>
</dbReference>
<dbReference type="STRING" id="228957.SAMN04488008_11160"/>
<dbReference type="OrthoDB" id="9790469at2"/>
<dbReference type="PANTHER" id="PTHR39338:SF6">
    <property type="entry name" value="BLL5662 PROTEIN"/>
    <property type="match status" value="1"/>
</dbReference>
<feature type="coiled-coil region" evidence="1">
    <location>
        <begin position="76"/>
        <end position="103"/>
    </location>
</feature>
<protein>
    <recommendedName>
        <fullName evidence="4">VWFA domain-containing protein</fullName>
    </recommendedName>
</protein>
<dbReference type="InterPro" id="IPR036465">
    <property type="entry name" value="vWFA_dom_sf"/>
</dbReference>
<dbReference type="RefSeq" id="WP_091627052.1">
    <property type="nucleotide sequence ID" value="NZ_FNZN01000011.1"/>
</dbReference>
<accession>A0A1H7WDU1</accession>
<dbReference type="InterPro" id="IPR008912">
    <property type="entry name" value="Uncharacterised_CoxE"/>
</dbReference>
<dbReference type="InterPro" id="IPR011195">
    <property type="entry name" value="UCP010256"/>
</dbReference>
<keyword evidence="1" id="KW-0175">Coiled coil</keyword>
<dbReference type="CDD" id="cd00198">
    <property type="entry name" value="vWFA"/>
    <property type="match status" value="1"/>
</dbReference>
<evidence type="ECO:0000256" key="1">
    <source>
        <dbReference type="SAM" id="Coils"/>
    </source>
</evidence>
<evidence type="ECO:0000313" key="3">
    <source>
        <dbReference type="Proteomes" id="UP000198990"/>
    </source>
</evidence>
<organism evidence="2 3">
    <name type="scientific">Maribacter orientalis</name>
    <dbReference type="NCBI Taxonomy" id="228957"/>
    <lineage>
        <taxon>Bacteria</taxon>
        <taxon>Pseudomonadati</taxon>
        <taxon>Bacteroidota</taxon>
        <taxon>Flavobacteriia</taxon>
        <taxon>Flavobacteriales</taxon>
        <taxon>Flavobacteriaceae</taxon>
        <taxon>Maribacter</taxon>
    </lineage>
</organism>
<dbReference type="PANTHER" id="PTHR39338">
    <property type="entry name" value="BLL5662 PROTEIN-RELATED"/>
    <property type="match status" value="1"/>
</dbReference>
<dbReference type="Gene3D" id="3.40.50.410">
    <property type="entry name" value="von Willebrand factor, type A domain"/>
    <property type="match status" value="1"/>
</dbReference>
<dbReference type="EMBL" id="FNZN01000011">
    <property type="protein sequence ID" value="SEM19736.1"/>
    <property type="molecule type" value="Genomic_DNA"/>
</dbReference>
<sequence length="378" mass="44578">MQAVEKTFKERLIDFTMYCRERQFVLGPQETRDAFEVAGRGWVLDRKLFQYSLKAIYCKRKEHFDRFDEMFDRFWSRYYEEKLEQRKKQIKQLKKEKETATVIFLGTEFKVPKKEVKEQEAKETVGANESIRLRLTDFSKVNVADKEKLEELAEELFHQMSMRFKRRLENANKGTIDIRNTIRHGISKGGMLLDLSYKRKRKEKRKVVFILDVSGSMDTYSYYLLRYVMVLKKYFKSLEFFTFSTTLTHVTPMLRQNNEQEVLKQIGKNVNSWSSGTKIGESLTEFLSEYGSKFLSQKHIVVILSDGLETGNVTVLREAVRTIRRKCKTLVWLNPLKGMEGYQPIQKGMVNVMPHLDAFESAHNLDSLLKLEKLLMDV</sequence>
<evidence type="ECO:0008006" key="4">
    <source>
        <dbReference type="Google" id="ProtNLM"/>
    </source>
</evidence>
<dbReference type="Proteomes" id="UP000198990">
    <property type="component" value="Unassembled WGS sequence"/>
</dbReference>
<dbReference type="Pfam" id="PF05762">
    <property type="entry name" value="VWA_CoxE"/>
    <property type="match status" value="1"/>
</dbReference>
<name>A0A1H7WDU1_9FLAO</name>
<dbReference type="AlphaFoldDB" id="A0A1H7WDU1"/>
<proteinExistence type="predicted"/>
<evidence type="ECO:0000313" key="2">
    <source>
        <dbReference type="EMBL" id="SEM19736.1"/>
    </source>
</evidence>
<gene>
    <name evidence="2" type="ORF">SAMN04488008_11160</name>
</gene>
<reference evidence="3" key="1">
    <citation type="submission" date="2016-10" db="EMBL/GenBank/DDBJ databases">
        <authorList>
            <person name="Varghese N."/>
            <person name="Submissions S."/>
        </authorList>
    </citation>
    <scope>NUCLEOTIDE SEQUENCE [LARGE SCALE GENOMIC DNA]</scope>
    <source>
        <strain evidence="3">DSM 16471</strain>
    </source>
</reference>
<dbReference type="PIRSF" id="PIRSF010256">
    <property type="entry name" value="CoxE_vWa"/>
    <property type="match status" value="1"/>
</dbReference>